<name>A0A8J2K3A6_9HEXA</name>
<dbReference type="InterPro" id="IPR001283">
    <property type="entry name" value="CRISP-related"/>
</dbReference>
<keyword evidence="1" id="KW-0732">Signal</keyword>
<dbReference type="EMBL" id="CAJVCH010170041">
    <property type="protein sequence ID" value="CAG7728887.1"/>
    <property type="molecule type" value="Genomic_DNA"/>
</dbReference>
<dbReference type="OrthoDB" id="337038at2759"/>
<dbReference type="PANTHER" id="PTHR10334">
    <property type="entry name" value="CYSTEINE-RICH SECRETORY PROTEIN-RELATED"/>
    <property type="match status" value="1"/>
</dbReference>
<evidence type="ECO:0000256" key="1">
    <source>
        <dbReference type="SAM" id="SignalP"/>
    </source>
</evidence>
<feature type="chain" id="PRO_5035221701" description="SCP domain-containing protein" evidence="1">
    <location>
        <begin position="21"/>
        <end position="172"/>
    </location>
</feature>
<protein>
    <recommendedName>
        <fullName evidence="2">SCP domain-containing protein</fullName>
    </recommendedName>
</protein>
<feature type="signal peptide" evidence="1">
    <location>
        <begin position="1"/>
        <end position="20"/>
    </location>
</feature>
<dbReference type="Proteomes" id="UP000708208">
    <property type="component" value="Unassembled WGS sequence"/>
</dbReference>
<dbReference type="Pfam" id="PF00188">
    <property type="entry name" value="CAP"/>
    <property type="match status" value="1"/>
</dbReference>
<sequence>MKFGILFFLFVNCAFWSALAFDELNQEVLKVTNKYRTSHNAGPLKSSKDLIQKAKTCAKRCAKLGKMDHNCPVKNGAAENLFMNSYNDKSSHTDFAVSAVTRWYNEHTNYDFKTGQKKDKNKKAWHFTALVWKSAKTMGCAAADNEEKKASYGVCLYDTGNNGEFTKNVLRG</sequence>
<dbReference type="InterPro" id="IPR014044">
    <property type="entry name" value="CAP_dom"/>
</dbReference>
<evidence type="ECO:0000259" key="2">
    <source>
        <dbReference type="SMART" id="SM00198"/>
    </source>
</evidence>
<dbReference type="AlphaFoldDB" id="A0A8J2K3A6"/>
<gene>
    <name evidence="3" type="ORF">AFUS01_LOCUS17635</name>
</gene>
<dbReference type="SMART" id="SM00198">
    <property type="entry name" value="SCP"/>
    <property type="match status" value="1"/>
</dbReference>
<accession>A0A8J2K3A6</accession>
<keyword evidence="4" id="KW-1185">Reference proteome</keyword>
<feature type="domain" description="SCP" evidence="2">
    <location>
        <begin position="23"/>
        <end position="165"/>
    </location>
</feature>
<organism evidence="3 4">
    <name type="scientific">Allacma fusca</name>
    <dbReference type="NCBI Taxonomy" id="39272"/>
    <lineage>
        <taxon>Eukaryota</taxon>
        <taxon>Metazoa</taxon>
        <taxon>Ecdysozoa</taxon>
        <taxon>Arthropoda</taxon>
        <taxon>Hexapoda</taxon>
        <taxon>Collembola</taxon>
        <taxon>Symphypleona</taxon>
        <taxon>Sminthuridae</taxon>
        <taxon>Allacma</taxon>
    </lineage>
</organism>
<reference evidence="3" key="1">
    <citation type="submission" date="2021-06" db="EMBL/GenBank/DDBJ databases">
        <authorList>
            <person name="Hodson N. C."/>
            <person name="Mongue J. A."/>
            <person name="Jaron S. K."/>
        </authorList>
    </citation>
    <scope>NUCLEOTIDE SEQUENCE</scope>
</reference>
<proteinExistence type="predicted"/>
<evidence type="ECO:0000313" key="3">
    <source>
        <dbReference type="EMBL" id="CAG7728887.1"/>
    </source>
</evidence>
<comment type="caution">
    <text evidence="3">The sequence shown here is derived from an EMBL/GenBank/DDBJ whole genome shotgun (WGS) entry which is preliminary data.</text>
</comment>
<evidence type="ECO:0000313" key="4">
    <source>
        <dbReference type="Proteomes" id="UP000708208"/>
    </source>
</evidence>